<feature type="compositionally biased region" description="Polar residues" evidence="1">
    <location>
        <begin position="265"/>
        <end position="322"/>
    </location>
</feature>
<dbReference type="AlphaFoldDB" id="A0ABD3QQG3"/>
<dbReference type="EMBL" id="JALLPJ020000108">
    <property type="protein sequence ID" value="KAL3802171.1"/>
    <property type="molecule type" value="Genomic_DNA"/>
</dbReference>
<feature type="compositionally biased region" description="Polar residues" evidence="1">
    <location>
        <begin position="31"/>
        <end position="43"/>
    </location>
</feature>
<organism evidence="2 3">
    <name type="scientific">Cyclotella atomus</name>
    <dbReference type="NCBI Taxonomy" id="382360"/>
    <lineage>
        <taxon>Eukaryota</taxon>
        <taxon>Sar</taxon>
        <taxon>Stramenopiles</taxon>
        <taxon>Ochrophyta</taxon>
        <taxon>Bacillariophyta</taxon>
        <taxon>Coscinodiscophyceae</taxon>
        <taxon>Thalassiosirophycidae</taxon>
        <taxon>Stephanodiscales</taxon>
        <taxon>Stephanodiscaceae</taxon>
        <taxon>Cyclotella</taxon>
    </lineage>
</organism>
<gene>
    <name evidence="2" type="ORF">ACHAWO_007811</name>
</gene>
<comment type="caution">
    <text evidence="2">The sequence shown here is derived from an EMBL/GenBank/DDBJ whole genome shotgun (WGS) entry which is preliminary data.</text>
</comment>
<protein>
    <submittedName>
        <fullName evidence="2">Uncharacterized protein</fullName>
    </submittedName>
</protein>
<feature type="compositionally biased region" description="Polar residues" evidence="1">
    <location>
        <begin position="222"/>
        <end position="232"/>
    </location>
</feature>
<evidence type="ECO:0000256" key="1">
    <source>
        <dbReference type="SAM" id="MobiDB-lite"/>
    </source>
</evidence>
<accession>A0ABD3QQG3</accession>
<feature type="compositionally biased region" description="Polar residues" evidence="1">
    <location>
        <begin position="55"/>
        <end position="79"/>
    </location>
</feature>
<keyword evidence="3" id="KW-1185">Reference proteome</keyword>
<feature type="compositionally biased region" description="Low complexity" evidence="1">
    <location>
        <begin position="44"/>
        <end position="54"/>
    </location>
</feature>
<evidence type="ECO:0000313" key="3">
    <source>
        <dbReference type="Proteomes" id="UP001530400"/>
    </source>
</evidence>
<sequence length="351" mass="37892">MSNFSPTNFELTDDSPVQNGRKHRRGRAHNSSKNSSFKTSGNPSSAVSSSLQQSPRDSQPQYYTADSWDTNPNNLYYNSKNRDDNSCAGSLTYSASSSVQSGMSSGGESSNDSSFADIIKLIDKEGEGANAINAFIAAKTEAADEGGHAGGGSAVAGWVHRVNQRQQLHSAKAASERQGKYPTRANNVSLNYSKDDSDDEEFGENVLETITGDEEVARRHNITVTTRSARSTSPKEESRVSPYNAVNPSRHDTVTPPPSNRSKRSSTPPGRNYSPRSKSSSDGSWDTPTASPPGSNSRPPHSRGTGASNSRRQSTGSKETAQDISEAVYAKFWMCGFTDSFNFDNLKRGHN</sequence>
<reference evidence="2 3" key="1">
    <citation type="submission" date="2024-10" db="EMBL/GenBank/DDBJ databases">
        <title>Updated reference genomes for cyclostephanoid diatoms.</title>
        <authorList>
            <person name="Roberts W.R."/>
            <person name="Alverson A.J."/>
        </authorList>
    </citation>
    <scope>NUCLEOTIDE SEQUENCE [LARGE SCALE GENOMIC DNA]</scope>
    <source>
        <strain evidence="2 3">AJA010-31</strain>
    </source>
</reference>
<evidence type="ECO:0000313" key="2">
    <source>
        <dbReference type="EMBL" id="KAL3802171.1"/>
    </source>
</evidence>
<feature type="region of interest" description="Disordered" evidence="1">
    <location>
        <begin position="169"/>
        <end position="322"/>
    </location>
</feature>
<proteinExistence type="predicted"/>
<feature type="compositionally biased region" description="Polar residues" evidence="1">
    <location>
        <begin position="1"/>
        <end position="18"/>
    </location>
</feature>
<feature type="region of interest" description="Disordered" evidence="1">
    <location>
        <begin position="1"/>
        <end position="82"/>
    </location>
</feature>
<feature type="compositionally biased region" description="Basic residues" evidence="1">
    <location>
        <begin position="20"/>
        <end position="30"/>
    </location>
</feature>
<name>A0ABD3QQG3_9STRA</name>
<dbReference type="Proteomes" id="UP001530400">
    <property type="component" value="Unassembled WGS sequence"/>
</dbReference>